<dbReference type="AlphaFoldDB" id="A0A1S4BMN2"/>
<dbReference type="GO" id="GO:0003676">
    <property type="term" value="F:nucleic acid binding"/>
    <property type="evidence" value="ECO:0007669"/>
    <property type="project" value="InterPro"/>
</dbReference>
<feature type="non-terminal residue" evidence="1">
    <location>
        <position position="183"/>
    </location>
</feature>
<dbReference type="InterPro" id="IPR012337">
    <property type="entry name" value="RNaseH-like_sf"/>
</dbReference>
<dbReference type="SUPFAM" id="SSF53098">
    <property type="entry name" value="Ribonuclease H-like"/>
    <property type="match status" value="1"/>
</dbReference>
<dbReference type="PANTHER" id="PTHR47266">
    <property type="entry name" value="ENDONUCLEASE-RELATED"/>
    <property type="match status" value="1"/>
</dbReference>
<reference evidence="1" key="1">
    <citation type="submission" date="2025-08" db="UniProtKB">
        <authorList>
            <consortium name="RefSeq"/>
        </authorList>
    </citation>
    <scope>IDENTIFICATION</scope>
</reference>
<dbReference type="InterPro" id="IPR036397">
    <property type="entry name" value="RNaseH_sf"/>
</dbReference>
<organism evidence="1">
    <name type="scientific">Nicotiana tabacum</name>
    <name type="common">Common tobacco</name>
    <dbReference type="NCBI Taxonomy" id="4097"/>
    <lineage>
        <taxon>Eukaryota</taxon>
        <taxon>Viridiplantae</taxon>
        <taxon>Streptophyta</taxon>
        <taxon>Embryophyta</taxon>
        <taxon>Tracheophyta</taxon>
        <taxon>Spermatophyta</taxon>
        <taxon>Magnoliopsida</taxon>
        <taxon>eudicotyledons</taxon>
        <taxon>Gunneridae</taxon>
        <taxon>Pentapetalae</taxon>
        <taxon>asterids</taxon>
        <taxon>lamiids</taxon>
        <taxon>Solanales</taxon>
        <taxon>Solanaceae</taxon>
        <taxon>Nicotianoideae</taxon>
        <taxon>Nicotianeae</taxon>
        <taxon>Nicotiana</taxon>
    </lineage>
</organism>
<protein>
    <recommendedName>
        <fullName evidence="2">Protein NYNRIN-like</fullName>
    </recommendedName>
</protein>
<dbReference type="KEGG" id="nta:107809916"/>
<accession>A0A1S4BMN2</accession>
<dbReference type="OrthoDB" id="1303406at2759"/>
<evidence type="ECO:0000313" key="1">
    <source>
        <dbReference type="RefSeq" id="XP_016490097.1"/>
    </source>
</evidence>
<sequence length="183" mass="21118">MEVSNKEVKQILEKTLSGNRKDWAEKLDDALWAYRTAYKTPIDTSPYKLIYGKACHLPVKLKHKAYWAIKKLNIDIDLAGEKRLLQLNELDDFRLHAYKNAKLYKEKNKRKFKSRWAGPFVVVSVRPHRAVELRDTSSSGTFLLILVNLAALYKTCKGEPEYNIEVLRRVLSGEEKGPIANTL</sequence>
<gene>
    <name evidence="1" type="primary">LOC107809916</name>
</gene>
<dbReference type="InterPro" id="IPR052160">
    <property type="entry name" value="Gypsy_RT_Integrase-like"/>
</dbReference>
<dbReference type="RefSeq" id="XP_016490097.1">
    <property type="nucleotide sequence ID" value="XM_016634611.1"/>
</dbReference>
<name>A0A1S4BMN2_TOBAC</name>
<evidence type="ECO:0008006" key="2">
    <source>
        <dbReference type="Google" id="ProtNLM"/>
    </source>
</evidence>
<dbReference type="PaxDb" id="4097-A0A1S4BMN2"/>
<proteinExistence type="predicted"/>
<dbReference type="Gene3D" id="3.30.420.10">
    <property type="entry name" value="Ribonuclease H-like superfamily/Ribonuclease H"/>
    <property type="match status" value="1"/>
</dbReference>